<keyword evidence="7" id="KW-1185">Reference proteome</keyword>
<dbReference type="InterPro" id="IPR001759">
    <property type="entry name" value="PTX_dom"/>
</dbReference>
<organism evidence="6 7">
    <name type="scientific">Eleutherodactylus coqui</name>
    <name type="common">Puerto Rican coqui</name>
    <dbReference type="NCBI Taxonomy" id="57060"/>
    <lineage>
        <taxon>Eukaryota</taxon>
        <taxon>Metazoa</taxon>
        <taxon>Chordata</taxon>
        <taxon>Craniata</taxon>
        <taxon>Vertebrata</taxon>
        <taxon>Euteleostomi</taxon>
        <taxon>Amphibia</taxon>
        <taxon>Batrachia</taxon>
        <taxon>Anura</taxon>
        <taxon>Neobatrachia</taxon>
        <taxon>Hyloidea</taxon>
        <taxon>Eleutherodactylidae</taxon>
        <taxon>Eleutherodactylinae</taxon>
        <taxon>Eleutherodactylus</taxon>
        <taxon>Eleutherodactylus</taxon>
    </lineage>
</organism>
<dbReference type="OrthoDB" id="547680at2759"/>
<feature type="non-terminal residue" evidence="6">
    <location>
        <position position="236"/>
    </location>
</feature>
<evidence type="ECO:0000313" key="7">
    <source>
        <dbReference type="Proteomes" id="UP000770717"/>
    </source>
</evidence>
<dbReference type="GO" id="GO:0046872">
    <property type="term" value="F:metal ion binding"/>
    <property type="evidence" value="ECO:0007669"/>
    <property type="project" value="UniProtKB-KW"/>
</dbReference>
<dbReference type="EMBL" id="WNTK01002685">
    <property type="protein sequence ID" value="KAG9465783.1"/>
    <property type="molecule type" value="Genomic_DNA"/>
</dbReference>
<evidence type="ECO:0000256" key="3">
    <source>
        <dbReference type="PROSITE-ProRule" id="PRU01172"/>
    </source>
</evidence>
<gene>
    <name evidence="6" type="ORF">GDO78_017732</name>
</gene>
<feature type="domain" description="Pentraxin (PTX)" evidence="5">
    <location>
        <begin position="43"/>
        <end position="236"/>
    </location>
</feature>
<name>A0A8J6BMI8_ELECQ</name>
<comment type="subunit">
    <text evidence="4">Homopentamer. Pentaxin (or pentraxin) have a discoid arrangement of 5 non-covalently bound subunits.</text>
</comment>
<reference evidence="6" key="1">
    <citation type="thesis" date="2020" institute="ProQuest LLC" country="789 East Eisenhower Parkway, Ann Arbor, MI, USA">
        <title>Comparative Genomics and Chromosome Evolution.</title>
        <authorList>
            <person name="Mudd A.B."/>
        </authorList>
    </citation>
    <scope>NUCLEOTIDE SEQUENCE</scope>
    <source>
        <strain evidence="6">HN-11 Male</strain>
        <tissue evidence="6">Kidney and liver</tissue>
    </source>
</reference>
<feature type="disulfide bond" evidence="3">
    <location>
        <begin position="74"/>
        <end position="133"/>
    </location>
</feature>
<dbReference type="SUPFAM" id="SSF49899">
    <property type="entry name" value="Concanavalin A-like lectins/glucanases"/>
    <property type="match status" value="1"/>
</dbReference>
<proteinExistence type="inferred from homology"/>
<evidence type="ECO:0000313" key="6">
    <source>
        <dbReference type="EMBL" id="KAG9465783.1"/>
    </source>
</evidence>
<dbReference type="InterPro" id="IPR051005">
    <property type="entry name" value="Pentraxin_domain"/>
</dbReference>
<dbReference type="AlphaFoldDB" id="A0A8J6BMI8"/>
<sequence length="236" mass="26598">MVNKEFPAAPVTDVTDAAKEFFIPAGKKEFPTAAVTDDSCDLGDDFFTFPDTSEVSYVQLFPDKNVTFSEISLCMRFKTVKNRHFALFSLATKKSANSFTVEAKKRHKFSLSVHTHTSIILKKPFARDWMSLCVSWTSKTGNVELWIDGDYYEKGNFKKGANISGVPFIIIGEEQDSYGGGFNKSQSFIGDIADVNLWDRALTEEEVMEFIYHDNIRGNVITWRALSIRLLHSASC</sequence>
<dbReference type="PRINTS" id="PR00895">
    <property type="entry name" value="PENTAXIN"/>
</dbReference>
<dbReference type="InterPro" id="IPR013320">
    <property type="entry name" value="ConA-like_dom_sf"/>
</dbReference>
<evidence type="ECO:0000256" key="4">
    <source>
        <dbReference type="RuleBase" id="RU362112"/>
    </source>
</evidence>
<protein>
    <recommendedName>
        <fullName evidence="4">Pentraxin family member</fullName>
    </recommendedName>
</protein>
<dbReference type="Pfam" id="PF00354">
    <property type="entry name" value="Pentaxin"/>
    <property type="match status" value="1"/>
</dbReference>
<dbReference type="Proteomes" id="UP000770717">
    <property type="component" value="Unassembled WGS sequence"/>
</dbReference>
<keyword evidence="1 4" id="KW-0479">Metal-binding</keyword>
<comment type="similarity">
    <text evidence="4">Belongs to the pentraxin family.</text>
</comment>
<dbReference type="PANTHER" id="PTHR45869">
    <property type="entry name" value="C-REACTIVE PROTEIN-RELATED"/>
    <property type="match status" value="1"/>
</dbReference>
<dbReference type="PROSITE" id="PS51828">
    <property type="entry name" value="PTX_2"/>
    <property type="match status" value="1"/>
</dbReference>
<dbReference type="PANTHER" id="PTHR45869:SF8">
    <property type="entry name" value="LAMG-LIKE JELLYROLL FOLD DOMAIN-CONTAINING PROTEIN"/>
    <property type="match status" value="1"/>
</dbReference>
<dbReference type="SMART" id="SM00159">
    <property type="entry name" value="PTX"/>
    <property type="match status" value="1"/>
</dbReference>
<keyword evidence="3" id="KW-1015">Disulfide bond</keyword>
<evidence type="ECO:0000259" key="5">
    <source>
        <dbReference type="PROSITE" id="PS51828"/>
    </source>
</evidence>
<comment type="subcellular location">
    <subcellularLocation>
        <location evidence="4">Secreted</location>
    </subcellularLocation>
</comment>
<evidence type="ECO:0000256" key="1">
    <source>
        <dbReference type="ARBA" id="ARBA00022723"/>
    </source>
</evidence>
<keyword evidence="2 4" id="KW-0106">Calcium</keyword>
<dbReference type="Gene3D" id="2.60.120.200">
    <property type="match status" value="1"/>
</dbReference>
<comment type="caution">
    <text evidence="6">The sequence shown here is derived from an EMBL/GenBank/DDBJ whole genome shotgun (WGS) entry which is preliminary data.</text>
</comment>
<comment type="cofactor">
    <cofactor evidence="4">
        <name>Ca(2+)</name>
        <dbReference type="ChEBI" id="CHEBI:29108"/>
    </cofactor>
    <text evidence="4">Binds 2 calcium ions per subunit.</text>
</comment>
<accession>A0A8J6BMI8</accession>
<dbReference type="GO" id="GO:0005576">
    <property type="term" value="C:extracellular region"/>
    <property type="evidence" value="ECO:0007669"/>
    <property type="project" value="UniProtKB-SubCell"/>
</dbReference>
<evidence type="ECO:0000256" key="2">
    <source>
        <dbReference type="ARBA" id="ARBA00022837"/>
    </source>
</evidence>